<dbReference type="InParanoid" id="F0YL68"/>
<dbReference type="OrthoDB" id="184751at2759"/>
<proteinExistence type="predicted"/>
<dbReference type="SUPFAM" id="SSF48403">
    <property type="entry name" value="Ankyrin repeat"/>
    <property type="match status" value="1"/>
</dbReference>
<dbReference type="PANTHER" id="PTHR24166">
    <property type="entry name" value="ROLLING PEBBLES, ISOFORM B"/>
    <property type="match status" value="1"/>
</dbReference>
<feature type="non-terminal residue" evidence="4">
    <location>
        <position position="152"/>
    </location>
</feature>
<evidence type="ECO:0000256" key="3">
    <source>
        <dbReference type="PROSITE-ProRule" id="PRU00023"/>
    </source>
</evidence>
<feature type="repeat" description="ANK" evidence="3">
    <location>
        <begin position="77"/>
        <end position="109"/>
    </location>
</feature>
<gene>
    <name evidence="4" type="ORF">AURANDRAFT_15935</name>
</gene>
<dbReference type="InterPro" id="IPR002110">
    <property type="entry name" value="Ankyrin_rpt"/>
</dbReference>
<reference evidence="4 5" key="1">
    <citation type="journal article" date="2011" name="Proc. Natl. Acad. Sci. U.S.A.">
        <title>Niche of harmful alga Aureococcus anophagefferens revealed through ecogenomics.</title>
        <authorList>
            <person name="Gobler C.J."/>
            <person name="Berry D.L."/>
            <person name="Dyhrman S.T."/>
            <person name="Wilhelm S.W."/>
            <person name="Salamov A."/>
            <person name="Lobanov A.V."/>
            <person name="Zhang Y."/>
            <person name="Collier J.L."/>
            <person name="Wurch L.L."/>
            <person name="Kustka A.B."/>
            <person name="Dill B.D."/>
            <person name="Shah M."/>
            <person name="VerBerkmoes N.C."/>
            <person name="Kuo A."/>
            <person name="Terry A."/>
            <person name="Pangilinan J."/>
            <person name="Lindquist E.A."/>
            <person name="Lucas S."/>
            <person name="Paulsen I.T."/>
            <person name="Hattenrath-Lehmann T.K."/>
            <person name="Talmage S.C."/>
            <person name="Walker E.A."/>
            <person name="Koch F."/>
            <person name="Burson A.M."/>
            <person name="Marcoval M.A."/>
            <person name="Tang Y.Z."/>
            <person name="Lecleir G.R."/>
            <person name="Coyne K.J."/>
            <person name="Berg G.M."/>
            <person name="Bertrand E.M."/>
            <person name="Saito M.A."/>
            <person name="Gladyshev V.N."/>
            <person name="Grigoriev I.V."/>
        </authorList>
    </citation>
    <scope>NUCLEOTIDE SEQUENCE [LARGE SCALE GENOMIC DNA]</scope>
    <source>
        <strain evidence="5">CCMP 1984</strain>
    </source>
</reference>
<keyword evidence="2 3" id="KW-0040">ANK repeat</keyword>
<feature type="repeat" description="ANK" evidence="3">
    <location>
        <begin position="110"/>
        <end position="142"/>
    </location>
</feature>
<evidence type="ECO:0000313" key="4">
    <source>
        <dbReference type="EMBL" id="EGB04153.1"/>
    </source>
</evidence>
<dbReference type="AlphaFoldDB" id="F0YL68"/>
<dbReference type="InterPro" id="IPR050889">
    <property type="entry name" value="Dendritic_Spine_Reg/Scaffold"/>
</dbReference>
<evidence type="ECO:0000313" key="5">
    <source>
        <dbReference type="Proteomes" id="UP000002729"/>
    </source>
</evidence>
<dbReference type="PROSITE" id="PS50297">
    <property type="entry name" value="ANK_REP_REGION"/>
    <property type="match status" value="1"/>
</dbReference>
<dbReference type="SMART" id="SM00248">
    <property type="entry name" value="ANK"/>
    <property type="match status" value="3"/>
</dbReference>
<dbReference type="PROSITE" id="PS50088">
    <property type="entry name" value="ANK_REPEAT"/>
    <property type="match status" value="2"/>
</dbReference>
<dbReference type="eggNOG" id="KOG1082">
    <property type="taxonomic scope" value="Eukaryota"/>
</dbReference>
<dbReference type="PANTHER" id="PTHR24166:SF48">
    <property type="entry name" value="PROTEIN VAPYRIN"/>
    <property type="match status" value="1"/>
</dbReference>
<keyword evidence="1" id="KW-0677">Repeat</keyword>
<dbReference type="RefSeq" id="XP_009041139.1">
    <property type="nucleotide sequence ID" value="XM_009042891.1"/>
</dbReference>
<dbReference type="Pfam" id="PF12796">
    <property type="entry name" value="Ank_2"/>
    <property type="match status" value="1"/>
</dbReference>
<sequence length="152" mass="16713">EMDALERSFLAEAQRQVESGRSVEALVRVHYEGDGVRIEEDAGGYTRLSYAALKGWCSAITWLLEQGADVHAGWPRRGWTPLNGAACYGHCDAAVLLLGADARVDDRDRYGNTALHWAAFKGHTDMSQLLLSRGASLDARRINGDEPEARAR</sequence>
<evidence type="ECO:0000256" key="1">
    <source>
        <dbReference type="ARBA" id="ARBA00022737"/>
    </source>
</evidence>
<dbReference type="GeneID" id="20218570"/>
<organism evidence="5">
    <name type="scientific">Aureococcus anophagefferens</name>
    <name type="common">Harmful bloom alga</name>
    <dbReference type="NCBI Taxonomy" id="44056"/>
    <lineage>
        <taxon>Eukaryota</taxon>
        <taxon>Sar</taxon>
        <taxon>Stramenopiles</taxon>
        <taxon>Ochrophyta</taxon>
        <taxon>Pelagophyceae</taxon>
        <taxon>Pelagomonadales</taxon>
        <taxon>Pelagomonadaceae</taxon>
        <taxon>Aureococcus</taxon>
    </lineage>
</organism>
<accession>F0YL68</accession>
<dbReference type="Proteomes" id="UP000002729">
    <property type="component" value="Unassembled WGS sequence"/>
</dbReference>
<dbReference type="EMBL" id="GL833155">
    <property type="protein sequence ID" value="EGB04153.1"/>
    <property type="molecule type" value="Genomic_DNA"/>
</dbReference>
<dbReference type="KEGG" id="aaf:AURANDRAFT_15935"/>
<evidence type="ECO:0000256" key="2">
    <source>
        <dbReference type="ARBA" id="ARBA00023043"/>
    </source>
</evidence>
<dbReference type="Gene3D" id="1.25.40.20">
    <property type="entry name" value="Ankyrin repeat-containing domain"/>
    <property type="match status" value="2"/>
</dbReference>
<dbReference type="InterPro" id="IPR036770">
    <property type="entry name" value="Ankyrin_rpt-contain_sf"/>
</dbReference>
<name>F0YL68_AURAN</name>
<protein>
    <submittedName>
        <fullName evidence="4">Uncharacterized protein</fullName>
    </submittedName>
</protein>
<feature type="non-terminal residue" evidence="4">
    <location>
        <position position="1"/>
    </location>
</feature>
<keyword evidence="5" id="KW-1185">Reference proteome</keyword>